<dbReference type="AlphaFoldDB" id="A0AA40E5E2"/>
<feature type="region of interest" description="Disordered" evidence="1">
    <location>
        <begin position="1"/>
        <end position="21"/>
    </location>
</feature>
<feature type="compositionally biased region" description="Acidic residues" evidence="1">
    <location>
        <begin position="1"/>
        <end position="11"/>
    </location>
</feature>
<proteinExistence type="predicted"/>
<dbReference type="InterPro" id="IPR052895">
    <property type="entry name" value="HetReg/Transcr_Mod"/>
</dbReference>
<evidence type="ECO:0000313" key="2">
    <source>
        <dbReference type="EMBL" id="KAK0724581.1"/>
    </source>
</evidence>
<comment type="caution">
    <text evidence="2">The sequence shown here is derived from an EMBL/GenBank/DDBJ whole genome shotgun (WGS) entry which is preliminary data.</text>
</comment>
<name>A0AA40E5E2_9PEZI</name>
<organism evidence="2 3">
    <name type="scientific">Lasiosphaeris hirsuta</name>
    <dbReference type="NCBI Taxonomy" id="260670"/>
    <lineage>
        <taxon>Eukaryota</taxon>
        <taxon>Fungi</taxon>
        <taxon>Dikarya</taxon>
        <taxon>Ascomycota</taxon>
        <taxon>Pezizomycotina</taxon>
        <taxon>Sordariomycetes</taxon>
        <taxon>Sordariomycetidae</taxon>
        <taxon>Sordariales</taxon>
        <taxon>Lasiosphaeriaceae</taxon>
        <taxon>Lasiosphaeris</taxon>
    </lineage>
</organism>
<dbReference type="PANTHER" id="PTHR24148">
    <property type="entry name" value="ANKYRIN REPEAT DOMAIN-CONTAINING PROTEIN 39 HOMOLOG-RELATED"/>
    <property type="match status" value="1"/>
</dbReference>
<reference evidence="2" key="1">
    <citation type="submission" date="2023-06" db="EMBL/GenBank/DDBJ databases">
        <title>Genome-scale phylogeny and comparative genomics of the fungal order Sordariales.</title>
        <authorList>
            <consortium name="Lawrence Berkeley National Laboratory"/>
            <person name="Hensen N."/>
            <person name="Bonometti L."/>
            <person name="Westerberg I."/>
            <person name="Brannstrom I.O."/>
            <person name="Guillou S."/>
            <person name="Cros-Aarteil S."/>
            <person name="Calhoun S."/>
            <person name="Haridas S."/>
            <person name="Kuo A."/>
            <person name="Mondo S."/>
            <person name="Pangilinan J."/>
            <person name="Riley R."/>
            <person name="Labutti K."/>
            <person name="Andreopoulos B."/>
            <person name="Lipzen A."/>
            <person name="Chen C."/>
            <person name="Yanf M."/>
            <person name="Daum C."/>
            <person name="Ng V."/>
            <person name="Clum A."/>
            <person name="Steindorff A."/>
            <person name="Ohm R."/>
            <person name="Martin F."/>
            <person name="Silar P."/>
            <person name="Natvig D."/>
            <person name="Lalanne C."/>
            <person name="Gautier V."/>
            <person name="Ament-Velasquez S.L."/>
            <person name="Kruys A."/>
            <person name="Hutchinson M.I."/>
            <person name="Powell A.J."/>
            <person name="Barry K."/>
            <person name="Miller A.N."/>
            <person name="Grigoriev I.V."/>
            <person name="Debuchy R."/>
            <person name="Gladieux P."/>
            <person name="Thoren M.H."/>
            <person name="Johannesson H."/>
        </authorList>
    </citation>
    <scope>NUCLEOTIDE SEQUENCE</scope>
    <source>
        <strain evidence="2">SMH4607-1</strain>
    </source>
</reference>
<protein>
    <submittedName>
        <fullName evidence="2">Uncharacterized protein</fullName>
    </submittedName>
</protein>
<dbReference type="Proteomes" id="UP001172102">
    <property type="component" value="Unassembled WGS sequence"/>
</dbReference>
<feature type="region of interest" description="Disordered" evidence="1">
    <location>
        <begin position="299"/>
        <end position="319"/>
    </location>
</feature>
<accession>A0AA40E5E2</accession>
<evidence type="ECO:0000256" key="1">
    <source>
        <dbReference type="SAM" id="MobiDB-lite"/>
    </source>
</evidence>
<gene>
    <name evidence="2" type="ORF">B0H67DRAFT_657164</name>
</gene>
<dbReference type="EMBL" id="JAUKUA010000002">
    <property type="protein sequence ID" value="KAK0724581.1"/>
    <property type="molecule type" value="Genomic_DNA"/>
</dbReference>
<sequence>MEHDGNDEEDGQVCNSNNAQDGVIEELEGRGENNGKDNQSNRLLDLVRDIEGITSMDRILSQRWKNYNRGEIDPLLTRVFRMLEDHLPSTYQPEKHWTSPLRTRAGLEPCENLPVDASTFTIMDGSGDLSGLLRQLGCANTKKWASCCTFHIHVVTTASDLLETDFLMGSSPMRKAESLWLDARSGDTWQISLFVDPWDLRTQGKLRLGNLAHYMAQFERDTPHISVRDLLPVLPAQSAAPAGHPVTERPLKRLQKLRNKIFKRSAAPYDGPEEDVRYRYKPLAYRNFRLLELSPSKDPSPLRGTLEGAEPGVVPPRLGRAGGRAGAGLGAVLRRLEREMGVYLEGRQACMALPRPLSAAEREHVLEMPAYTLGLVRERFHGSVAVQRPCLYNLLTLLHVFAHTQASRSVDKLFGLLSLASDAGDAAFDPDYDSPMERVAKRYAAAFVKHGHAAELLCRTSGLRSPGLPSWVLDWTSTTRPETISTWYGARGPFAASKRPHLDASVDGGGNLRVMKATRLAAIDSVGSTTFETSNLLAFLASIHAGMEALLLLTSGTARRRPRNERLSFLDLTDNATATTAAVDKTPSALLDLSAIPDITCIQDVPAFLKQPSPARQNVWNYWQTATSFSRRLGNARFFAAAAAAAAPAPAPAGAGAGAAAMRVGLGPGETEVGDELWIVHGMATPVVLRPRPLRIMPEEVKRVRNVLRDGCPCLEKGS</sequence>
<evidence type="ECO:0000313" key="3">
    <source>
        <dbReference type="Proteomes" id="UP001172102"/>
    </source>
</evidence>
<dbReference type="PANTHER" id="PTHR24148:SF64">
    <property type="entry name" value="HETEROKARYON INCOMPATIBILITY DOMAIN-CONTAINING PROTEIN"/>
    <property type="match status" value="1"/>
</dbReference>
<keyword evidence="3" id="KW-1185">Reference proteome</keyword>